<evidence type="ECO:0000256" key="1">
    <source>
        <dbReference type="SAM" id="MobiDB-lite"/>
    </source>
</evidence>
<feature type="compositionally biased region" description="Basic and acidic residues" evidence="1">
    <location>
        <begin position="454"/>
        <end position="468"/>
    </location>
</feature>
<proteinExistence type="predicted"/>
<feature type="region of interest" description="Disordered" evidence="1">
    <location>
        <begin position="438"/>
        <end position="530"/>
    </location>
</feature>
<keyword evidence="3" id="KW-1185">Reference proteome</keyword>
<evidence type="ECO:0000313" key="3">
    <source>
        <dbReference type="Proteomes" id="UP001497453"/>
    </source>
</evidence>
<accession>A0ABP1DEU9</accession>
<dbReference type="Proteomes" id="UP001497453">
    <property type="component" value="Chromosome 4"/>
</dbReference>
<feature type="compositionally biased region" description="Basic and acidic residues" evidence="1">
    <location>
        <begin position="488"/>
        <end position="524"/>
    </location>
</feature>
<dbReference type="EMBL" id="OZ037947">
    <property type="protein sequence ID" value="CAL1706367.1"/>
    <property type="molecule type" value="Genomic_DNA"/>
</dbReference>
<organism evidence="2 3">
    <name type="scientific">Somion occarium</name>
    <dbReference type="NCBI Taxonomy" id="3059160"/>
    <lineage>
        <taxon>Eukaryota</taxon>
        <taxon>Fungi</taxon>
        <taxon>Dikarya</taxon>
        <taxon>Basidiomycota</taxon>
        <taxon>Agaricomycotina</taxon>
        <taxon>Agaricomycetes</taxon>
        <taxon>Polyporales</taxon>
        <taxon>Cerrenaceae</taxon>
        <taxon>Somion</taxon>
    </lineage>
</organism>
<protein>
    <submittedName>
        <fullName evidence="2">Uncharacterized protein</fullName>
    </submittedName>
</protein>
<name>A0ABP1DEU9_9APHY</name>
<feature type="compositionally biased region" description="Polar residues" evidence="1">
    <location>
        <begin position="469"/>
        <end position="482"/>
    </location>
</feature>
<gene>
    <name evidence="2" type="ORF">GFSPODELE1_LOCUS5843</name>
</gene>
<evidence type="ECO:0000313" key="2">
    <source>
        <dbReference type="EMBL" id="CAL1706367.1"/>
    </source>
</evidence>
<sequence length="530" mass="60582">MMANLIDTLSKLGMISPSARTTQLKDKTASKLTFKDGERVGFKCLKNFNDDELSTYRLPRSGAVDIVSYLQKHWLYMNDPTKWGDQKWLETKLRPSHANNLQVVLNIKNRDDKEDIENRYDLINFYNREVVRLITTNAHDSSGYESLYRVQVLTDKDKVQQQENYAPGTFPTRLEILKNNSDPAAALRAQSWGDLLNLTSVKEVSSEMEVQHVIGSVIRKIFQLPGRSVSSDAAMRFPDVLQMSPGHHPKPDFVTRRQIDIPSEDLRGLWPALIVGEAKQQRTGTGKSGDASASFQVQMQAAVYPTLCILLLMHYQRNRERHATTRLPENFFLYGIYMDESEVRIYAHFPYYDNARWGFAQVMMASYEIPDSLDISTKAANANLHMAIGLHTARAHAESLDQAFADQWQAEWVAVREMLEPQWREDVIAAAKKAEEKRREKAEAKQLTQADQQETEKPKKEGGNKDGSRQTGTKPQGSQPKLTSLGKDLAKLKIKEKEEEERIAAQKREREERYMNRDEKKASSEPRSTT</sequence>
<reference evidence="3" key="1">
    <citation type="submission" date="2024-04" db="EMBL/GenBank/DDBJ databases">
        <authorList>
            <person name="Shaw F."/>
            <person name="Minotto A."/>
        </authorList>
    </citation>
    <scope>NUCLEOTIDE SEQUENCE [LARGE SCALE GENOMIC DNA]</scope>
</reference>